<gene>
    <name evidence="1" type="ORF">LCPAC401_02640</name>
</gene>
<proteinExistence type="predicted"/>
<organism evidence="1">
    <name type="scientific">Pithovirus LCPAC401</name>
    <dbReference type="NCBI Taxonomy" id="2506595"/>
    <lineage>
        <taxon>Viruses</taxon>
        <taxon>Pithoviruses</taxon>
    </lineage>
</organism>
<dbReference type="EMBL" id="MK500579">
    <property type="protein sequence ID" value="QBK92626.1"/>
    <property type="molecule type" value="Genomic_DNA"/>
</dbReference>
<sequence>MIWLLIHHIIVNIIRGRVAVENVVVDQLSANMIEENIDVFYVEVKVYVNTRG</sequence>
<reference evidence="1" key="1">
    <citation type="journal article" date="2019" name="MBio">
        <title>Virus Genomes from Deep Sea Sediments Expand the Ocean Megavirome and Support Independent Origins of Viral Gigantism.</title>
        <authorList>
            <person name="Backstrom D."/>
            <person name="Yutin N."/>
            <person name="Jorgensen S.L."/>
            <person name="Dharamshi J."/>
            <person name="Homa F."/>
            <person name="Zaremba-Niedwiedzka K."/>
            <person name="Spang A."/>
            <person name="Wolf Y.I."/>
            <person name="Koonin E.V."/>
            <person name="Ettema T.J."/>
        </authorList>
    </citation>
    <scope>NUCLEOTIDE SEQUENCE</scope>
</reference>
<evidence type="ECO:0000313" key="1">
    <source>
        <dbReference type="EMBL" id="QBK92626.1"/>
    </source>
</evidence>
<accession>A0A481ZAG9</accession>
<name>A0A481ZAG9_9VIRU</name>
<protein>
    <submittedName>
        <fullName evidence="1">Uncharacterized protein</fullName>
    </submittedName>
</protein>